<dbReference type="Proteomes" id="UP001165962">
    <property type="component" value="Unassembled WGS sequence"/>
</dbReference>
<keyword evidence="3" id="KW-1185">Reference proteome</keyword>
<dbReference type="EMBL" id="JAAOIW010000002">
    <property type="protein sequence ID" value="NHN29490.1"/>
    <property type="molecule type" value="Genomic_DNA"/>
</dbReference>
<proteinExistence type="predicted"/>
<accession>A0ABX0J6S5</accession>
<reference evidence="2" key="1">
    <citation type="submission" date="2020-03" db="EMBL/GenBank/DDBJ databases">
        <title>Draft sequencing of Paenibacilllus sp. S3N08.</title>
        <authorList>
            <person name="Kim D.-U."/>
        </authorList>
    </citation>
    <scope>NUCLEOTIDE SEQUENCE</scope>
    <source>
        <strain evidence="2">S3N08</strain>
    </source>
</reference>
<protein>
    <submittedName>
        <fullName evidence="2">Uncharacterized protein</fullName>
    </submittedName>
</protein>
<sequence>MSNRMVQVLNPVVLGGVFGFVGITMGLGALGIVLIGLSAGMYGYLRRCCRLK</sequence>
<evidence type="ECO:0000313" key="2">
    <source>
        <dbReference type="EMBL" id="NHN29490.1"/>
    </source>
</evidence>
<gene>
    <name evidence="2" type="ORF">G9U52_06545</name>
</gene>
<evidence type="ECO:0000313" key="3">
    <source>
        <dbReference type="Proteomes" id="UP001165962"/>
    </source>
</evidence>
<dbReference type="RefSeq" id="WP_166147499.1">
    <property type="nucleotide sequence ID" value="NZ_JAAOIW010000002.1"/>
</dbReference>
<keyword evidence="1" id="KW-0812">Transmembrane</keyword>
<name>A0ABX0J6S5_9BACL</name>
<feature type="transmembrane region" description="Helical" evidence="1">
    <location>
        <begin position="12"/>
        <end position="45"/>
    </location>
</feature>
<evidence type="ECO:0000256" key="1">
    <source>
        <dbReference type="SAM" id="Phobius"/>
    </source>
</evidence>
<keyword evidence="1" id="KW-0472">Membrane</keyword>
<comment type="caution">
    <text evidence="2">The sequence shown here is derived from an EMBL/GenBank/DDBJ whole genome shotgun (WGS) entry which is preliminary data.</text>
</comment>
<keyword evidence="1" id="KW-1133">Transmembrane helix</keyword>
<organism evidence="2 3">
    <name type="scientific">Paenibacillus agricola</name>
    <dbReference type="NCBI Taxonomy" id="2716264"/>
    <lineage>
        <taxon>Bacteria</taxon>
        <taxon>Bacillati</taxon>
        <taxon>Bacillota</taxon>
        <taxon>Bacilli</taxon>
        <taxon>Bacillales</taxon>
        <taxon>Paenibacillaceae</taxon>
        <taxon>Paenibacillus</taxon>
    </lineage>
</organism>